<gene>
    <name evidence="2" type="ORF">M378DRAFT_306563</name>
</gene>
<sequence>MIEACHLDFPVSPKTLLDKSDYDAPAKPSRVMPSGHPCLGISGPQEASLLEPSDTVHNEPEEKEHPFLKHAQSLPKGILKTSPTYIARPRGLFTPDDPVSPFEITQETINNRNTGLPSSQETHIVHLSPAIHRHHKPARRVSISVPGRGSLADDEPPSGTNQSSS</sequence>
<organism evidence="2 3">
    <name type="scientific">Amanita muscaria (strain Koide BX008)</name>
    <dbReference type="NCBI Taxonomy" id="946122"/>
    <lineage>
        <taxon>Eukaryota</taxon>
        <taxon>Fungi</taxon>
        <taxon>Dikarya</taxon>
        <taxon>Basidiomycota</taxon>
        <taxon>Agaricomycotina</taxon>
        <taxon>Agaricomycetes</taxon>
        <taxon>Agaricomycetidae</taxon>
        <taxon>Agaricales</taxon>
        <taxon>Pluteineae</taxon>
        <taxon>Amanitaceae</taxon>
        <taxon>Amanita</taxon>
    </lineage>
</organism>
<accession>A0A0C2SVG1</accession>
<dbReference type="AlphaFoldDB" id="A0A0C2SVG1"/>
<dbReference type="EMBL" id="KN818232">
    <property type="protein sequence ID" value="KIL67425.1"/>
    <property type="molecule type" value="Genomic_DNA"/>
</dbReference>
<feature type="region of interest" description="Disordered" evidence="1">
    <location>
        <begin position="132"/>
        <end position="165"/>
    </location>
</feature>
<dbReference type="OrthoDB" id="10539571at2759"/>
<name>A0A0C2SVG1_AMAMK</name>
<evidence type="ECO:0000313" key="3">
    <source>
        <dbReference type="Proteomes" id="UP000054549"/>
    </source>
</evidence>
<feature type="region of interest" description="Disordered" evidence="1">
    <location>
        <begin position="19"/>
        <end position="74"/>
    </location>
</feature>
<evidence type="ECO:0000256" key="1">
    <source>
        <dbReference type="SAM" id="MobiDB-lite"/>
    </source>
</evidence>
<dbReference type="InParanoid" id="A0A0C2SVG1"/>
<proteinExistence type="predicted"/>
<protein>
    <submittedName>
        <fullName evidence="2">Uncharacterized protein</fullName>
    </submittedName>
</protein>
<feature type="compositionally biased region" description="Basic and acidic residues" evidence="1">
    <location>
        <begin position="54"/>
        <end position="67"/>
    </location>
</feature>
<dbReference type="Proteomes" id="UP000054549">
    <property type="component" value="Unassembled WGS sequence"/>
</dbReference>
<evidence type="ECO:0000313" key="2">
    <source>
        <dbReference type="EMBL" id="KIL67425.1"/>
    </source>
</evidence>
<dbReference type="HOGENOM" id="CLU_1610308_0_0_1"/>
<reference evidence="2 3" key="1">
    <citation type="submission" date="2014-04" db="EMBL/GenBank/DDBJ databases">
        <title>Evolutionary Origins and Diversification of the Mycorrhizal Mutualists.</title>
        <authorList>
            <consortium name="DOE Joint Genome Institute"/>
            <consortium name="Mycorrhizal Genomics Consortium"/>
            <person name="Kohler A."/>
            <person name="Kuo A."/>
            <person name="Nagy L.G."/>
            <person name="Floudas D."/>
            <person name="Copeland A."/>
            <person name="Barry K.W."/>
            <person name="Cichocki N."/>
            <person name="Veneault-Fourrey C."/>
            <person name="LaButti K."/>
            <person name="Lindquist E.A."/>
            <person name="Lipzen A."/>
            <person name="Lundell T."/>
            <person name="Morin E."/>
            <person name="Murat C."/>
            <person name="Riley R."/>
            <person name="Ohm R."/>
            <person name="Sun H."/>
            <person name="Tunlid A."/>
            <person name="Henrissat B."/>
            <person name="Grigoriev I.V."/>
            <person name="Hibbett D.S."/>
            <person name="Martin F."/>
        </authorList>
    </citation>
    <scope>NUCLEOTIDE SEQUENCE [LARGE SCALE GENOMIC DNA]</scope>
    <source>
        <strain evidence="2 3">Koide BX008</strain>
    </source>
</reference>
<keyword evidence="3" id="KW-1185">Reference proteome</keyword>